<evidence type="ECO:0000313" key="2">
    <source>
        <dbReference type="EMBL" id="KAG5185113.1"/>
    </source>
</evidence>
<accession>A0A835Z2A6</accession>
<dbReference type="SUPFAM" id="SSF56112">
    <property type="entry name" value="Protein kinase-like (PK-like)"/>
    <property type="match status" value="1"/>
</dbReference>
<name>A0A835Z2A6_9STRA</name>
<comment type="caution">
    <text evidence="2">The sequence shown here is derived from an EMBL/GenBank/DDBJ whole genome shotgun (WGS) entry which is preliminary data.</text>
</comment>
<dbReference type="Gene3D" id="1.10.510.10">
    <property type="entry name" value="Transferase(Phosphotransferase) domain 1"/>
    <property type="match status" value="1"/>
</dbReference>
<feature type="compositionally biased region" description="Low complexity" evidence="1">
    <location>
        <begin position="161"/>
        <end position="172"/>
    </location>
</feature>
<evidence type="ECO:0000256" key="1">
    <source>
        <dbReference type="SAM" id="MobiDB-lite"/>
    </source>
</evidence>
<organism evidence="2 3">
    <name type="scientific">Tribonema minus</name>
    <dbReference type="NCBI Taxonomy" id="303371"/>
    <lineage>
        <taxon>Eukaryota</taxon>
        <taxon>Sar</taxon>
        <taxon>Stramenopiles</taxon>
        <taxon>Ochrophyta</taxon>
        <taxon>PX clade</taxon>
        <taxon>Xanthophyceae</taxon>
        <taxon>Tribonematales</taxon>
        <taxon>Tribonemataceae</taxon>
        <taxon>Tribonema</taxon>
    </lineage>
</organism>
<gene>
    <name evidence="2" type="ORF">JKP88DRAFT_313194</name>
</gene>
<evidence type="ECO:0008006" key="4">
    <source>
        <dbReference type="Google" id="ProtNLM"/>
    </source>
</evidence>
<keyword evidence="3" id="KW-1185">Reference proteome</keyword>
<dbReference type="Proteomes" id="UP000664859">
    <property type="component" value="Unassembled WGS sequence"/>
</dbReference>
<dbReference type="AlphaFoldDB" id="A0A835Z2A6"/>
<dbReference type="EMBL" id="JAFCMP010000143">
    <property type="protein sequence ID" value="KAG5185113.1"/>
    <property type="molecule type" value="Genomic_DNA"/>
</dbReference>
<evidence type="ECO:0000313" key="3">
    <source>
        <dbReference type="Proteomes" id="UP000664859"/>
    </source>
</evidence>
<feature type="compositionally biased region" description="Low complexity" evidence="1">
    <location>
        <begin position="201"/>
        <end position="222"/>
    </location>
</feature>
<protein>
    <recommendedName>
        <fullName evidence="4">Protein kinase domain-containing protein</fullName>
    </recommendedName>
</protein>
<dbReference type="InterPro" id="IPR011009">
    <property type="entry name" value="Kinase-like_dom_sf"/>
</dbReference>
<proteinExistence type="predicted"/>
<feature type="region of interest" description="Disordered" evidence="1">
    <location>
        <begin position="152"/>
        <end position="228"/>
    </location>
</feature>
<reference evidence="2" key="1">
    <citation type="submission" date="2021-02" db="EMBL/GenBank/DDBJ databases">
        <title>First Annotated Genome of the Yellow-green Alga Tribonema minus.</title>
        <authorList>
            <person name="Mahan K.M."/>
        </authorList>
    </citation>
    <scope>NUCLEOTIDE SEQUENCE</scope>
    <source>
        <strain evidence="2">UTEX B ZZ1240</strain>
    </source>
</reference>
<sequence length="489" mass="50007">MEVDECLPEPPLPPIRSSDIQAALDCDDTAEASRFVREFEVQEMLPVRSSWLEHSWLPHTEEVVRGSPQSWQEWARKGWVELSTEDGETPVAKAHVRMANAQAARSLSLSWRSAESPPSRPPATPRRCAALQALCVPWAEGGCAGGCAGGCGGGSDRDSTSSEASSSDSEFGSDGDGGAARAARRRHPELRVAEPKRVNRAARLPPRAAAATQAAAAEGAATAPPPLPPPPALRISSFLLLPCVATLDEWLCAQAAADAPSAAAAAAAAVPPPRRWRHRRCMLVAVAAALAELHGLGLVHAAVHPRHVWTNGMTCYLGGLEHVRSAGWRAGSSGGSGAAAAEGDDAYASPEVRSGGAADSHADTYALGVLYLELWCSCAYAGAAARAAAAAALRACAAGAGVPVILAAADAAAASAVAVSAASAAAQPAALAQTAAATAGGSGSGAAWAPRAELDEALLSRLLSADAYERPDAFEVVEALWSHVQGDHG</sequence>